<dbReference type="PANTHER" id="PTHR13271">
    <property type="entry name" value="UNCHARACTERIZED PUTATIVE METHYLTRANSFERASE"/>
    <property type="match status" value="1"/>
</dbReference>
<evidence type="ECO:0000256" key="1">
    <source>
        <dbReference type="ARBA" id="ARBA00022603"/>
    </source>
</evidence>
<comment type="similarity">
    <text evidence="4">Belongs to the class V-like SAM-binding methyltransferase superfamily. SETD3 actin-histidine methyltransferase family.</text>
</comment>
<dbReference type="EMBL" id="VIIS01000989">
    <property type="protein sequence ID" value="KAF0303001.1"/>
    <property type="molecule type" value="Genomic_DNA"/>
</dbReference>
<keyword evidence="8" id="KW-1185">Reference proteome</keyword>
<reference evidence="7 8" key="1">
    <citation type="submission" date="2019-07" db="EMBL/GenBank/DDBJ databases">
        <title>Draft genome assembly of a fouling barnacle, Amphibalanus amphitrite (Darwin, 1854): The first reference genome for Thecostraca.</title>
        <authorList>
            <person name="Kim W."/>
        </authorList>
    </citation>
    <scope>NUCLEOTIDE SEQUENCE [LARGE SCALE GENOMIC DNA]</scope>
    <source>
        <strain evidence="7">SNU_AA5</strain>
        <tissue evidence="7">Soma without cirri and trophi</tissue>
    </source>
</reference>
<dbReference type="InterPro" id="IPR036464">
    <property type="entry name" value="Rubisco_LSMT_subst-bd_sf"/>
</dbReference>
<dbReference type="Gene3D" id="3.90.1420.10">
    <property type="entry name" value="Rubisco LSMT, substrate-binding domain"/>
    <property type="match status" value="1"/>
</dbReference>
<proteinExistence type="inferred from homology"/>
<dbReference type="SUPFAM" id="SSF81822">
    <property type="entry name" value="RuBisCo LSMT C-terminal, substrate-binding domain"/>
    <property type="match status" value="1"/>
</dbReference>
<dbReference type="GO" id="GO:0016279">
    <property type="term" value="F:protein-lysine N-methyltransferase activity"/>
    <property type="evidence" value="ECO:0007669"/>
    <property type="project" value="TreeGrafter"/>
</dbReference>
<evidence type="ECO:0000313" key="7">
    <source>
        <dbReference type="EMBL" id="KAF0303001.1"/>
    </source>
</evidence>
<dbReference type="InterPro" id="IPR046341">
    <property type="entry name" value="SET_dom_sf"/>
</dbReference>
<evidence type="ECO:0000256" key="5">
    <source>
        <dbReference type="SAM" id="SignalP"/>
    </source>
</evidence>
<keyword evidence="2 4" id="KW-0808">Transferase</keyword>
<dbReference type="AlphaFoldDB" id="A0A6A4WM62"/>
<dbReference type="OrthoDB" id="441812at2759"/>
<dbReference type="PANTHER" id="PTHR13271:SF47">
    <property type="entry name" value="ACTIN-HISTIDINE N-METHYLTRANSFERASE"/>
    <property type="match status" value="1"/>
</dbReference>
<organism evidence="7 8">
    <name type="scientific">Amphibalanus amphitrite</name>
    <name type="common">Striped barnacle</name>
    <name type="synonym">Balanus amphitrite</name>
    <dbReference type="NCBI Taxonomy" id="1232801"/>
    <lineage>
        <taxon>Eukaryota</taxon>
        <taxon>Metazoa</taxon>
        <taxon>Ecdysozoa</taxon>
        <taxon>Arthropoda</taxon>
        <taxon>Crustacea</taxon>
        <taxon>Multicrustacea</taxon>
        <taxon>Cirripedia</taxon>
        <taxon>Thoracica</taxon>
        <taxon>Thoracicalcarea</taxon>
        <taxon>Balanomorpha</taxon>
        <taxon>Balanoidea</taxon>
        <taxon>Balanidae</taxon>
        <taxon>Amphibalaninae</taxon>
        <taxon>Amphibalanus</taxon>
    </lineage>
</organism>
<dbReference type="Pfam" id="PF09273">
    <property type="entry name" value="Rubis-subs-bind"/>
    <property type="match status" value="1"/>
</dbReference>
<dbReference type="InterPro" id="IPR015353">
    <property type="entry name" value="Rubisco_LSMT_subst-bd"/>
</dbReference>
<sequence length="288" mass="32026">MVGTVVIRVMFACCRWAASTVMTRMNNIPSEEDPGTAVPALIPYWDLCNHSNGRVSTDYCHDPPSSICFAFRDFAPGEQFHIFYGVRPNAEFLLHNGFVDADNEHDAVAVRLGVSRGDPLHEPRARLLERLGVPASGLFYLHREGSPIDGSLFTFLRVFNMNAETLEHWLRVDNVGDLGSEQCDGLPAGLQLAAWRFLHTRVTLLLRLYPGTAEADRALLAAPPAPPPEGAADAPPPLTPRARMAVILRLGEKLILQRALRFATDKMHEQELLDQELKSQEIQEPVEQ</sequence>
<dbReference type="Gene3D" id="3.90.1410.10">
    <property type="entry name" value="set domain protein methyltransferase, domain 1"/>
    <property type="match status" value="1"/>
</dbReference>
<dbReference type="PROSITE" id="PS51565">
    <property type="entry name" value="SAM_MT85_SETD3"/>
    <property type="match status" value="1"/>
</dbReference>
<protein>
    <recommendedName>
        <fullName evidence="4">protein-histidine N-methyltransferase</fullName>
        <ecNumber evidence="4">2.1.1.85</ecNumber>
    </recommendedName>
</protein>
<dbReference type="InterPro" id="IPR050600">
    <property type="entry name" value="SETD3_SETD6_MTase"/>
</dbReference>
<dbReference type="EC" id="2.1.1.85" evidence="4"/>
<evidence type="ECO:0000256" key="2">
    <source>
        <dbReference type="ARBA" id="ARBA00022679"/>
    </source>
</evidence>
<feature type="domain" description="Rubisco LSMT substrate-binding" evidence="6">
    <location>
        <begin position="117"/>
        <end position="256"/>
    </location>
</feature>
<name>A0A6A4WM62_AMPAM</name>
<dbReference type="GO" id="GO:0032259">
    <property type="term" value="P:methylation"/>
    <property type="evidence" value="ECO:0007669"/>
    <property type="project" value="UniProtKB-KW"/>
</dbReference>
<dbReference type="GO" id="GO:0018064">
    <property type="term" value="F:protein-L-histidine N-tele-methyltransferase activity"/>
    <property type="evidence" value="ECO:0007669"/>
    <property type="project" value="UniProtKB-EC"/>
</dbReference>
<comment type="catalytic activity">
    <reaction evidence="4">
        <text>L-histidyl-[protein] + S-adenosyl-L-methionine = N(tele)-methyl-L-histidyl-[protein] + S-adenosyl-L-homocysteine + H(+)</text>
        <dbReference type="Rhea" id="RHEA:19369"/>
        <dbReference type="Rhea" id="RHEA-COMP:9745"/>
        <dbReference type="Rhea" id="RHEA-COMP:11600"/>
        <dbReference type="ChEBI" id="CHEBI:15378"/>
        <dbReference type="ChEBI" id="CHEBI:16367"/>
        <dbReference type="ChEBI" id="CHEBI:29979"/>
        <dbReference type="ChEBI" id="CHEBI:57856"/>
        <dbReference type="ChEBI" id="CHEBI:59789"/>
        <dbReference type="EC" id="2.1.1.85"/>
    </reaction>
</comment>
<gene>
    <name evidence="7" type="primary">SETD3_1</name>
    <name evidence="7" type="ORF">FJT64_024993</name>
</gene>
<feature type="chain" id="PRO_5025622911" description="protein-histidine N-methyltransferase" evidence="5">
    <location>
        <begin position="20"/>
        <end position="288"/>
    </location>
</feature>
<dbReference type="Proteomes" id="UP000440578">
    <property type="component" value="Unassembled WGS sequence"/>
</dbReference>
<evidence type="ECO:0000313" key="8">
    <source>
        <dbReference type="Proteomes" id="UP000440578"/>
    </source>
</evidence>
<keyword evidence="1 4" id="KW-0489">Methyltransferase</keyword>
<dbReference type="InterPro" id="IPR025785">
    <property type="entry name" value="SETD3"/>
</dbReference>
<keyword evidence="3 4" id="KW-0949">S-adenosyl-L-methionine</keyword>
<evidence type="ECO:0000259" key="6">
    <source>
        <dbReference type="Pfam" id="PF09273"/>
    </source>
</evidence>
<comment type="caution">
    <text evidence="7">The sequence shown here is derived from an EMBL/GenBank/DDBJ whole genome shotgun (WGS) entry which is preliminary data.</text>
</comment>
<evidence type="ECO:0000256" key="4">
    <source>
        <dbReference type="PROSITE-ProRule" id="PRU00898"/>
    </source>
</evidence>
<evidence type="ECO:0000256" key="3">
    <source>
        <dbReference type="ARBA" id="ARBA00022691"/>
    </source>
</evidence>
<dbReference type="SUPFAM" id="SSF82199">
    <property type="entry name" value="SET domain"/>
    <property type="match status" value="1"/>
</dbReference>
<accession>A0A6A4WM62</accession>
<feature type="signal peptide" evidence="5">
    <location>
        <begin position="1"/>
        <end position="19"/>
    </location>
</feature>
<keyword evidence="5" id="KW-0732">Signal</keyword>